<evidence type="ECO:0000313" key="1">
    <source>
        <dbReference type="EMBL" id="MCI95871.1"/>
    </source>
</evidence>
<feature type="non-terminal residue" evidence="1">
    <location>
        <position position="1"/>
    </location>
</feature>
<accession>A0A392W9Q0</accession>
<organism evidence="1 2">
    <name type="scientific">Trifolium medium</name>
    <dbReference type="NCBI Taxonomy" id="97028"/>
    <lineage>
        <taxon>Eukaryota</taxon>
        <taxon>Viridiplantae</taxon>
        <taxon>Streptophyta</taxon>
        <taxon>Embryophyta</taxon>
        <taxon>Tracheophyta</taxon>
        <taxon>Spermatophyta</taxon>
        <taxon>Magnoliopsida</taxon>
        <taxon>eudicotyledons</taxon>
        <taxon>Gunneridae</taxon>
        <taxon>Pentapetalae</taxon>
        <taxon>rosids</taxon>
        <taxon>fabids</taxon>
        <taxon>Fabales</taxon>
        <taxon>Fabaceae</taxon>
        <taxon>Papilionoideae</taxon>
        <taxon>50 kb inversion clade</taxon>
        <taxon>NPAAA clade</taxon>
        <taxon>Hologalegina</taxon>
        <taxon>IRL clade</taxon>
        <taxon>Trifolieae</taxon>
        <taxon>Trifolium</taxon>
    </lineage>
</organism>
<keyword evidence="2" id="KW-1185">Reference proteome</keyword>
<proteinExistence type="predicted"/>
<dbReference type="EMBL" id="LXQA011398861">
    <property type="protein sequence ID" value="MCI95871.1"/>
    <property type="molecule type" value="Genomic_DNA"/>
</dbReference>
<evidence type="ECO:0000313" key="2">
    <source>
        <dbReference type="Proteomes" id="UP000265520"/>
    </source>
</evidence>
<sequence length="65" mass="7447">ADGIELEEDNEQEELDDLSLYVVGRFLSDKPVTRVQCKIGWPMCRDQAGESTSRKCLTNAIFRRN</sequence>
<comment type="caution">
    <text evidence="1">The sequence shown here is derived from an EMBL/GenBank/DDBJ whole genome shotgun (WGS) entry which is preliminary data.</text>
</comment>
<name>A0A392W9Q0_9FABA</name>
<protein>
    <submittedName>
        <fullName evidence="1">Uncharacterized protein</fullName>
    </submittedName>
</protein>
<reference evidence="1 2" key="1">
    <citation type="journal article" date="2018" name="Front. Plant Sci.">
        <title>Red Clover (Trifolium pratense) and Zigzag Clover (T. medium) - A Picture of Genomic Similarities and Differences.</title>
        <authorList>
            <person name="Dluhosova J."/>
            <person name="Istvanek J."/>
            <person name="Nedelnik J."/>
            <person name="Repkova J."/>
        </authorList>
    </citation>
    <scope>NUCLEOTIDE SEQUENCE [LARGE SCALE GENOMIC DNA]</scope>
    <source>
        <strain evidence="2">cv. 10/8</strain>
        <tissue evidence="1">Leaf</tissue>
    </source>
</reference>
<dbReference type="Proteomes" id="UP000265520">
    <property type="component" value="Unassembled WGS sequence"/>
</dbReference>
<dbReference type="AlphaFoldDB" id="A0A392W9Q0"/>